<feature type="region of interest" description="Disordered" evidence="1">
    <location>
        <begin position="146"/>
        <end position="192"/>
    </location>
</feature>
<feature type="compositionally biased region" description="Acidic residues" evidence="1">
    <location>
        <begin position="90"/>
        <end position="102"/>
    </location>
</feature>
<sequence length="192" mass="22586">MREKQIQYQKKYVGKKKKPNCFQVGDKIIQRCFKNDAFGLAWEGPYEVLEVLSESIYKIRRNDSDVKVHIDDLRLLPEKQPLSYEMSNLDSEEEDDYNEDDNGQLSNNEFNMEYFPDNDKFHDQEGHLGNEIEEFLLSLDEFEEDRHSENDGSYVPNLISSVPDSNQTQPQTRPNKTRTCKPPAYLQDYICD</sequence>
<evidence type="ECO:0000313" key="3">
    <source>
        <dbReference type="Proteomes" id="UP001152799"/>
    </source>
</evidence>
<gene>
    <name evidence="2" type="ORF">CEUTPL_LOCUS9035</name>
</gene>
<reference evidence="2" key="1">
    <citation type="submission" date="2022-01" db="EMBL/GenBank/DDBJ databases">
        <authorList>
            <person name="King R."/>
        </authorList>
    </citation>
    <scope>NUCLEOTIDE SEQUENCE</scope>
</reference>
<feature type="compositionally biased region" description="Polar residues" evidence="1">
    <location>
        <begin position="158"/>
        <end position="174"/>
    </location>
</feature>
<feature type="region of interest" description="Disordered" evidence="1">
    <location>
        <begin position="84"/>
        <end position="105"/>
    </location>
</feature>
<accession>A0A9N9MNS8</accession>
<evidence type="ECO:0000256" key="1">
    <source>
        <dbReference type="SAM" id="MobiDB-lite"/>
    </source>
</evidence>
<dbReference type="Proteomes" id="UP001152799">
    <property type="component" value="Chromosome 4"/>
</dbReference>
<dbReference type="OrthoDB" id="10629506at2759"/>
<organism evidence="2 3">
    <name type="scientific">Ceutorhynchus assimilis</name>
    <name type="common">cabbage seed weevil</name>
    <dbReference type="NCBI Taxonomy" id="467358"/>
    <lineage>
        <taxon>Eukaryota</taxon>
        <taxon>Metazoa</taxon>
        <taxon>Ecdysozoa</taxon>
        <taxon>Arthropoda</taxon>
        <taxon>Hexapoda</taxon>
        <taxon>Insecta</taxon>
        <taxon>Pterygota</taxon>
        <taxon>Neoptera</taxon>
        <taxon>Endopterygota</taxon>
        <taxon>Coleoptera</taxon>
        <taxon>Polyphaga</taxon>
        <taxon>Cucujiformia</taxon>
        <taxon>Curculionidae</taxon>
        <taxon>Ceutorhynchinae</taxon>
        <taxon>Ceutorhynchus</taxon>
    </lineage>
</organism>
<dbReference type="Gene3D" id="2.30.30.850">
    <property type="match status" value="1"/>
</dbReference>
<protein>
    <submittedName>
        <fullName evidence="2">Uncharacterized protein</fullName>
    </submittedName>
</protein>
<evidence type="ECO:0000313" key="2">
    <source>
        <dbReference type="EMBL" id="CAG9768498.1"/>
    </source>
</evidence>
<proteinExistence type="predicted"/>
<keyword evidence="3" id="KW-1185">Reference proteome</keyword>
<dbReference type="AlphaFoldDB" id="A0A9N9MNS8"/>
<dbReference type="EMBL" id="OU892280">
    <property type="protein sequence ID" value="CAG9768498.1"/>
    <property type="molecule type" value="Genomic_DNA"/>
</dbReference>
<name>A0A9N9MNS8_9CUCU</name>